<organism evidence="17 18">
    <name type="scientific">Clavelina lepadiformis</name>
    <name type="common">Light-bulb sea squirt</name>
    <name type="synonym">Ascidia lepadiformis</name>
    <dbReference type="NCBI Taxonomy" id="159417"/>
    <lineage>
        <taxon>Eukaryota</taxon>
        <taxon>Metazoa</taxon>
        <taxon>Chordata</taxon>
        <taxon>Tunicata</taxon>
        <taxon>Ascidiacea</taxon>
        <taxon>Aplousobranchia</taxon>
        <taxon>Clavelinidae</taxon>
        <taxon>Clavelina</taxon>
    </lineage>
</organism>
<dbReference type="PROSITE" id="PS50188">
    <property type="entry name" value="B302_SPRY"/>
    <property type="match status" value="1"/>
</dbReference>
<dbReference type="InterPro" id="IPR050617">
    <property type="entry name" value="E3_ligase_FN3/SPRY"/>
</dbReference>
<dbReference type="InterPro" id="IPR027370">
    <property type="entry name" value="Znf-RING_euk"/>
</dbReference>
<dbReference type="PROSITE" id="PS00518">
    <property type="entry name" value="ZF_RING_1"/>
    <property type="match status" value="1"/>
</dbReference>
<evidence type="ECO:0000256" key="9">
    <source>
        <dbReference type="ARBA" id="ARBA00023212"/>
    </source>
</evidence>
<evidence type="ECO:0000259" key="16">
    <source>
        <dbReference type="PROSITE" id="PS51262"/>
    </source>
</evidence>
<dbReference type="InterPro" id="IPR017907">
    <property type="entry name" value="Znf_RING_CS"/>
</dbReference>
<feature type="region of interest" description="Disordered" evidence="11">
    <location>
        <begin position="778"/>
        <end position="864"/>
    </location>
</feature>
<feature type="domain" description="B30.2/SPRY" evidence="14">
    <location>
        <begin position="594"/>
        <end position="784"/>
    </location>
</feature>
<dbReference type="InterPro" id="IPR003877">
    <property type="entry name" value="SPRY_dom"/>
</dbReference>
<dbReference type="SMART" id="SM00336">
    <property type="entry name" value="BBOX"/>
    <property type="match status" value="2"/>
</dbReference>
<evidence type="ECO:0000256" key="8">
    <source>
        <dbReference type="ARBA" id="ARBA00023054"/>
    </source>
</evidence>
<dbReference type="EMBL" id="CAWYQH010000046">
    <property type="protein sequence ID" value="CAK8677675.1"/>
    <property type="molecule type" value="Genomic_DNA"/>
</dbReference>
<dbReference type="SUPFAM" id="SSF57845">
    <property type="entry name" value="B-box zinc-binding domain"/>
    <property type="match status" value="1"/>
</dbReference>
<evidence type="ECO:0000313" key="18">
    <source>
        <dbReference type="Proteomes" id="UP001642483"/>
    </source>
</evidence>
<dbReference type="CDD" id="cd00063">
    <property type="entry name" value="FN3"/>
    <property type="match status" value="1"/>
</dbReference>
<dbReference type="PANTHER" id="PTHR24099">
    <property type="entry name" value="E3 UBIQUITIN-PROTEIN LIGASE TRIM36-RELATED"/>
    <property type="match status" value="1"/>
</dbReference>
<dbReference type="SMART" id="SM00449">
    <property type="entry name" value="SPRY"/>
    <property type="match status" value="1"/>
</dbReference>
<dbReference type="PROSITE" id="PS50119">
    <property type="entry name" value="ZF_BBOX"/>
    <property type="match status" value="2"/>
</dbReference>
<dbReference type="CDD" id="cd19803">
    <property type="entry name" value="Bbox1_TRIM9-like_C-I"/>
    <property type="match status" value="1"/>
</dbReference>
<reference evidence="17 18" key="1">
    <citation type="submission" date="2024-02" db="EMBL/GenBank/DDBJ databases">
        <authorList>
            <person name="Daric V."/>
            <person name="Darras S."/>
        </authorList>
    </citation>
    <scope>NUCLEOTIDE SEQUENCE [LARGE SCALE GENOMIC DNA]</scope>
</reference>
<dbReference type="Pfam" id="PF00041">
    <property type="entry name" value="fn3"/>
    <property type="match status" value="1"/>
</dbReference>
<evidence type="ECO:0000256" key="5">
    <source>
        <dbReference type="ARBA" id="ARBA00022771"/>
    </source>
</evidence>
<evidence type="ECO:0000256" key="10">
    <source>
        <dbReference type="PROSITE-ProRule" id="PRU00024"/>
    </source>
</evidence>
<name>A0ABP0FD88_CLALP</name>
<dbReference type="Pfam" id="PF13445">
    <property type="entry name" value="zf-RING_UBOX"/>
    <property type="match status" value="1"/>
</dbReference>
<gene>
    <name evidence="17" type="ORF">CVLEPA_LOCUS7675</name>
</gene>
<accession>A0ABP0FD88</accession>
<dbReference type="SUPFAM" id="SSF49265">
    <property type="entry name" value="Fibronectin type III"/>
    <property type="match status" value="1"/>
</dbReference>
<keyword evidence="18" id="KW-1185">Reference proteome</keyword>
<dbReference type="SUPFAM" id="SSF49899">
    <property type="entry name" value="Concanavalin A-like lectins/glucanases"/>
    <property type="match status" value="1"/>
</dbReference>
<dbReference type="InterPro" id="IPR017903">
    <property type="entry name" value="COS_domain"/>
</dbReference>
<keyword evidence="4" id="KW-0677">Repeat</keyword>
<feature type="region of interest" description="Disordered" evidence="11">
    <location>
        <begin position="75"/>
        <end position="109"/>
    </location>
</feature>
<feature type="compositionally biased region" description="Basic and acidic residues" evidence="11">
    <location>
        <begin position="89"/>
        <end position="98"/>
    </location>
</feature>
<dbReference type="Gene3D" id="3.30.160.60">
    <property type="entry name" value="Classic Zinc Finger"/>
    <property type="match status" value="1"/>
</dbReference>
<dbReference type="SMART" id="SM00184">
    <property type="entry name" value="RING"/>
    <property type="match status" value="1"/>
</dbReference>
<dbReference type="InterPro" id="IPR003961">
    <property type="entry name" value="FN3_dom"/>
</dbReference>
<comment type="caution">
    <text evidence="17">The sequence shown here is derived from an EMBL/GenBank/DDBJ whole genome shotgun (WGS) entry which is preliminary data.</text>
</comment>
<evidence type="ECO:0000256" key="1">
    <source>
        <dbReference type="ARBA" id="ARBA00004245"/>
    </source>
</evidence>
<evidence type="ECO:0000313" key="17">
    <source>
        <dbReference type="EMBL" id="CAK8677675.1"/>
    </source>
</evidence>
<evidence type="ECO:0000256" key="2">
    <source>
        <dbReference type="ARBA" id="ARBA00022490"/>
    </source>
</evidence>
<evidence type="ECO:0000259" key="15">
    <source>
        <dbReference type="PROSITE" id="PS50853"/>
    </source>
</evidence>
<dbReference type="InterPro" id="IPR043136">
    <property type="entry name" value="B30.2/SPRY_sf"/>
</dbReference>
<feature type="domain" description="RING-type" evidence="12">
    <location>
        <begin position="7"/>
        <end position="46"/>
    </location>
</feature>
<feature type="compositionally biased region" description="Polar residues" evidence="11">
    <location>
        <begin position="836"/>
        <end position="851"/>
    </location>
</feature>
<feature type="domain" description="COS" evidence="16">
    <location>
        <begin position="457"/>
        <end position="515"/>
    </location>
</feature>
<keyword evidence="3" id="KW-0479">Metal-binding</keyword>
<feature type="compositionally biased region" description="Polar residues" evidence="11">
    <location>
        <begin position="99"/>
        <end position="109"/>
    </location>
</feature>
<dbReference type="SUPFAM" id="SSF57850">
    <property type="entry name" value="RING/U-box"/>
    <property type="match status" value="1"/>
</dbReference>
<dbReference type="Pfam" id="PF00643">
    <property type="entry name" value="zf-B_box"/>
    <property type="match status" value="1"/>
</dbReference>
<dbReference type="InterPro" id="IPR036116">
    <property type="entry name" value="FN3_sf"/>
</dbReference>
<evidence type="ECO:0000256" key="4">
    <source>
        <dbReference type="ARBA" id="ARBA00022737"/>
    </source>
</evidence>
<keyword evidence="8" id="KW-0175">Coiled coil</keyword>
<dbReference type="InterPro" id="IPR001870">
    <property type="entry name" value="B30.2/SPRY"/>
</dbReference>
<dbReference type="PANTHER" id="PTHR24099:SF15">
    <property type="entry name" value="E3 UBIQUITIN-PROTEIN LIGASE TRIM9"/>
    <property type="match status" value="1"/>
</dbReference>
<dbReference type="Gene3D" id="2.60.120.920">
    <property type="match status" value="1"/>
</dbReference>
<dbReference type="InterPro" id="IPR000315">
    <property type="entry name" value="Znf_B-box"/>
</dbReference>
<evidence type="ECO:0000256" key="7">
    <source>
        <dbReference type="ARBA" id="ARBA00022833"/>
    </source>
</evidence>
<evidence type="ECO:0000256" key="3">
    <source>
        <dbReference type="ARBA" id="ARBA00022723"/>
    </source>
</evidence>
<dbReference type="Gene3D" id="1.20.5.170">
    <property type="match status" value="1"/>
</dbReference>
<keyword evidence="7" id="KW-0862">Zinc</keyword>
<dbReference type="Gene3D" id="2.60.40.10">
    <property type="entry name" value="Immunoglobulins"/>
    <property type="match status" value="1"/>
</dbReference>
<keyword evidence="9" id="KW-0206">Cytoskeleton</keyword>
<dbReference type="InterPro" id="IPR013320">
    <property type="entry name" value="ConA-like_dom_sf"/>
</dbReference>
<dbReference type="PROSITE" id="PS51262">
    <property type="entry name" value="COS"/>
    <property type="match status" value="1"/>
</dbReference>
<dbReference type="SMART" id="SM00502">
    <property type="entry name" value="BBC"/>
    <property type="match status" value="1"/>
</dbReference>
<dbReference type="InterPro" id="IPR013783">
    <property type="entry name" value="Ig-like_fold"/>
</dbReference>
<keyword evidence="5 10" id="KW-0863">Zinc-finger</keyword>
<dbReference type="InterPro" id="IPR003649">
    <property type="entry name" value="Bbox_C"/>
</dbReference>
<sequence>MEEELQCPVCHQLFDDPVILPCTHNVCFKCAETLILKNRNLSSDVPPQYKVDKANYKPSADADKASVISEAVLSDSDSGYSAGSSGSTGDREKPEAVHNESSSPPVLGSNVSRLVSSFQSRGSGTAPQQCVNATTPTGVNMPALPQSVSCLTCPICHRTLFLDDRGVAGLSRHTLMKSIVDRYEKSHVSSGYITAALPDAAATPHIAQTTPVLTGSNPDAISKCQLCESDSSTPASVQCLQCQVLYCAACRDRCHPPRGPLAQHSLVNVTPLVTSQIRHSSSGDKPNVYRKNKFPPLPNKPSTKNCLKLESCSQHPTEKTSLHCGSCRVSLCVQCHEEGRHKNHDVKAIGALYKTQKSDLSNEMSALSNKARQAKDLVMQLRGMQEDIDRSSVELEAATVAQCNHLIEAVERKRDEFIRKIAREKELKSKTVRQQLQQCTLKLKQTTGLLEYCIEVMKDNDAAAFLQISQSLIERVVCSEKQWSSRALHPKAKIEFDLDLETSHVALAIEKLDFVQMKVPDKPTIKVEECGSQNNTVTLVWKVPTTRPVDGFKLEMDNGSNGPFREVYCGKESVCTVDGLHFNSRYRARVRAFNKSGAGPYSDVLQLQTSEVAHFQLDPKQTHEDIKLSNNNTCVTSDSYDSRVVIGSVGFSKGIHYWEFSIDQYEAKPDPAFGVALGNVNKSIMLGKDSLGWSLYVDEERAWLLHNNQHVKRTEVDVKCGSRVGVFLDLTRRLVNFFIDGKPLGVPLSLGLSTSSQMNVFYPAVSVNRQVQVTLHTGLRCPPTIKQPPSSPRMSSSSDAAPNQKRAPSPHLKTQLSFDRKQSLPPPPPLRRSSSGNMSVKSDGDGSTASDPTPGRSFMSFLRR</sequence>
<proteinExistence type="predicted"/>
<dbReference type="InterPro" id="IPR001841">
    <property type="entry name" value="Znf_RING"/>
</dbReference>
<dbReference type="CDD" id="cd12889">
    <property type="entry name" value="SPRY_PRY_TRIM67_9"/>
    <property type="match status" value="1"/>
</dbReference>
<evidence type="ECO:0000259" key="12">
    <source>
        <dbReference type="PROSITE" id="PS50089"/>
    </source>
</evidence>
<comment type="subcellular location">
    <subcellularLocation>
        <location evidence="1">Cytoplasm</location>
        <location evidence="1">Cytoskeleton</location>
    </subcellularLocation>
</comment>
<evidence type="ECO:0000256" key="6">
    <source>
        <dbReference type="ARBA" id="ARBA00022786"/>
    </source>
</evidence>
<dbReference type="Gene3D" id="3.30.40.10">
    <property type="entry name" value="Zinc/RING finger domain, C3HC4 (zinc finger)"/>
    <property type="match status" value="1"/>
</dbReference>
<evidence type="ECO:0000259" key="14">
    <source>
        <dbReference type="PROSITE" id="PS50188"/>
    </source>
</evidence>
<keyword evidence="6" id="KW-0833">Ubl conjugation pathway</keyword>
<evidence type="ECO:0000256" key="11">
    <source>
        <dbReference type="SAM" id="MobiDB-lite"/>
    </source>
</evidence>
<feature type="compositionally biased region" description="Low complexity" evidence="11">
    <location>
        <begin position="75"/>
        <end position="88"/>
    </location>
</feature>
<feature type="domain" description="B box-type" evidence="13">
    <location>
        <begin position="307"/>
        <end position="349"/>
    </location>
</feature>
<protein>
    <recommendedName>
        <fullName evidence="19">E3 ubiquitin-protein ligase TRIM9</fullName>
    </recommendedName>
</protein>
<dbReference type="SMART" id="SM00060">
    <property type="entry name" value="FN3"/>
    <property type="match status" value="1"/>
</dbReference>
<dbReference type="CDD" id="cd16576">
    <property type="entry name" value="RING-HC_TRIM9-like_C-I"/>
    <property type="match status" value="1"/>
</dbReference>
<feature type="domain" description="B box-type" evidence="13">
    <location>
        <begin position="222"/>
        <end position="269"/>
    </location>
</feature>
<keyword evidence="2" id="KW-0963">Cytoplasm</keyword>
<dbReference type="Proteomes" id="UP001642483">
    <property type="component" value="Unassembled WGS sequence"/>
</dbReference>
<feature type="domain" description="Fibronectin type-III" evidence="15">
    <location>
        <begin position="519"/>
        <end position="612"/>
    </location>
</feature>
<evidence type="ECO:0000259" key="13">
    <source>
        <dbReference type="PROSITE" id="PS50119"/>
    </source>
</evidence>
<dbReference type="Pfam" id="PF00622">
    <property type="entry name" value="SPRY"/>
    <property type="match status" value="1"/>
</dbReference>
<dbReference type="Gene3D" id="4.10.830.40">
    <property type="match status" value="1"/>
</dbReference>
<dbReference type="PROSITE" id="PS50089">
    <property type="entry name" value="ZF_RING_2"/>
    <property type="match status" value="1"/>
</dbReference>
<dbReference type="InterPro" id="IPR013083">
    <property type="entry name" value="Znf_RING/FYVE/PHD"/>
</dbReference>
<evidence type="ECO:0008006" key="19">
    <source>
        <dbReference type="Google" id="ProtNLM"/>
    </source>
</evidence>
<dbReference type="PROSITE" id="PS50853">
    <property type="entry name" value="FN3"/>
    <property type="match status" value="1"/>
</dbReference>